<reference evidence="3" key="1">
    <citation type="journal article" date="2019" name="Int. J. Syst. Evol. Microbiol.">
        <title>The Global Catalogue of Microorganisms (GCM) 10K type strain sequencing project: providing services to taxonomists for standard genome sequencing and annotation.</title>
        <authorList>
            <consortium name="The Broad Institute Genomics Platform"/>
            <consortium name="The Broad Institute Genome Sequencing Center for Infectious Disease"/>
            <person name="Wu L."/>
            <person name="Ma J."/>
        </authorList>
    </citation>
    <scope>NUCLEOTIDE SEQUENCE [LARGE SCALE GENOMIC DNA]</scope>
    <source>
        <strain evidence="3">ICMP 19515</strain>
    </source>
</reference>
<accession>A0ABV7MJH8</accession>
<name>A0ABV7MJH8_9HYPH</name>
<sequence>MFPGSSKAVGTKNTSISSNISTADPKKDEEANEKLKKMVEELRGKGKDKLSDEEIFKKLITLPSFPWPIGMSYQIALDTRKFGKIALSTLITIEEAIGEGKLLSCGIIVSYSYEGHCYDLPKPKIMLVPAFPEEIPLDDCGYDKKNSQDTSVEDRYMLWIVDKLDECIEFETNQGFVEQIVLDANLPGKRSPTMYASRMMMGHRGGRLGDS</sequence>
<feature type="compositionally biased region" description="Basic and acidic residues" evidence="1">
    <location>
        <begin position="24"/>
        <end position="35"/>
    </location>
</feature>
<evidence type="ECO:0000256" key="1">
    <source>
        <dbReference type="SAM" id="MobiDB-lite"/>
    </source>
</evidence>
<protein>
    <submittedName>
        <fullName evidence="2">Uncharacterized protein</fullName>
    </submittedName>
</protein>
<feature type="compositionally biased region" description="Low complexity" evidence="1">
    <location>
        <begin position="13"/>
        <end position="22"/>
    </location>
</feature>
<feature type="region of interest" description="Disordered" evidence="1">
    <location>
        <begin position="1"/>
        <end position="35"/>
    </location>
</feature>
<gene>
    <name evidence="2" type="ORF">ACFOJ9_09595</name>
</gene>
<evidence type="ECO:0000313" key="2">
    <source>
        <dbReference type="EMBL" id="MFC3322032.1"/>
    </source>
</evidence>
<dbReference type="Proteomes" id="UP001595648">
    <property type="component" value="Unassembled WGS sequence"/>
</dbReference>
<dbReference type="EMBL" id="JBHRVD010000001">
    <property type="protein sequence ID" value="MFC3322032.1"/>
    <property type="molecule type" value="Genomic_DNA"/>
</dbReference>
<proteinExistence type="predicted"/>
<comment type="caution">
    <text evidence="2">The sequence shown here is derived from an EMBL/GenBank/DDBJ whole genome shotgun (WGS) entry which is preliminary data.</text>
</comment>
<evidence type="ECO:0000313" key="3">
    <source>
        <dbReference type="Proteomes" id="UP001595648"/>
    </source>
</evidence>
<dbReference type="RefSeq" id="WP_378978652.1">
    <property type="nucleotide sequence ID" value="NZ_JBHRVD010000001.1"/>
</dbReference>
<keyword evidence="3" id="KW-1185">Reference proteome</keyword>
<organism evidence="2 3">
    <name type="scientific">Mesorhizobium cantuariense</name>
    <dbReference type="NCBI Taxonomy" id="1300275"/>
    <lineage>
        <taxon>Bacteria</taxon>
        <taxon>Pseudomonadati</taxon>
        <taxon>Pseudomonadota</taxon>
        <taxon>Alphaproteobacteria</taxon>
        <taxon>Hyphomicrobiales</taxon>
        <taxon>Phyllobacteriaceae</taxon>
        <taxon>Mesorhizobium</taxon>
    </lineage>
</organism>